<keyword evidence="2" id="KW-1185">Reference proteome</keyword>
<dbReference type="RefSeq" id="WP_315276002.1">
    <property type="nucleotide sequence ID" value="NZ_BAABLN010000035.1"/>
</dbReference>
<organism evidence="1 2">
    <name type="scientific">Kocuria gwangalliensis</name>
    <dbReference type="NCBI Taxonomy" id="501592"/>
    <lineage>
        <taxon>Bacteria</taxon>
        <taxon>Bacillati</taxon>
        <taxon>Actinomycetota</taxon>
        <taxon>Actinomycetes</taxon>
        <taxon>Micrococcales</taxon>
        <taxon>Micrococcaceae</taxon>
        <taxon>Kocuria</taxon>
    </lineage>
</organism>
<name>A0ABP8XHB9_9MICC</name>
<dbReference type="Proteomes" id="UP001501446">
    <property type="component" value="Unassembled WGS sequence"/>
</dbReference>
<accession>A0ABP8XHB9</accession>
<sequence>MVLDGVDRYLDLAWPEHRIAVEYNGADHVDRRQYGDEMFRRHRLEDNGWRVRYVVWEDLIDTQRRHLLIEWLPQQLGQRG</sequence>
<reference evidence="2" key="1">
    <citation type="journal article" date="2019" name="Int. J. Syst. Evol. Microbiol.">
        <title>The Global Catalogue of Microorganisms (GCM) 10K type strain sequencing project: providing services to taxonomists for standard genome sequencing and annotation.</title>
        <authorList>
            <consortium name="The Broad Institute Genomics Platform"/>
            <consortium name="The Broad Institute Genome Sequencing Center for Infectious Disease"/>
            <person name="Wu L."/>
            <person name="Ma J."/>
        </authorList>
    </citation>
    <scope>NUCLEOTIDE SEQUENCE [LARGE SCALE GENOMIC DNA]</scope>
    <source>
        <strain evidence="2">JCM 18958</strain>
    </source>
</reference>
<evidence type="ECO:0008006" key="3">
    <source>
        <dbReference type="Google" id="ProtNLM"/>
    </source>
</evidence>
<gene>
    <name evidence="1" type="ORF">GCM10025781_26650</name>
</gene>
<comment type="caution">
    <text evidence="1">The sequence shown here is derived from an EMBL/GenBank/DDBJ whole genome shotgun (WGS) entry which is preliminary data.</text>
</comment>
<protein>
    <recommendedName>
        <fullName evidence="3">DUF559 domain-containing protein</fullName>
    </recommendedName>
</protein>
<dbReference type="EMBL" id="BAABLN010000035">
    <property type="protein sequence ID" value="GAA4705966.1"/>
    <property type="molecule type" value="Genomic_DNA"/>
</dbReference>
<evidence type="ECO:0000313" key="1">
    <source>
        <dbReference type="EMBL" id="GAA4705966.1"/>
    </source>
</evidence>
<proteinExistence type="predicted"/>
<dbReference type="SUPFAM" id="SSF52980">
    <property type="entry name" value="Restriction endonuclease-like"/>
    <property type="match status" value="1"/>
</dbReference>
<dbReference type="Gene3D" id="3.40.960.10">
    <property type="entry name" value="VSR Endonuclease"/>
    <property type="match status" value="1"/>
</dbReference>
<evidence type="ECO:0000313" key="2">
    <source>
        <dbReference type="Proteomes" id="UP001501446"/>
    </source>
</evidence>
<dbReference type="InterPro" id="IPR011335">
    <property type="entry name" value="Restrct_endonuc-II-like"/>
</dbReference>